<keyword evidence="3" id="KW-1185">Reference proteome</keyword>
<gene>
    <name evidence="2" type="ORF">FBZ93_11682</name>
</gene>
<keyword evidence="1" id="KW-1133">Transmembrane helix</keyword>
<feature type="transmembrane region" description="Helical" evidence="1">
    <location>
        <begin position="29"/>
        <end position="47"/>
    </location>
</feature>
<reference evidence="2 3" key="1">
    <citation type="submission" date="2019-06" db="EMBL/GenBank/DDBJ databases">
        <title>Genomic Encyclopedia of Type Strains, Phase IV (KMG-V): Genome sequencing to study the core and pangenomes of soil and plant-associated prokaryotes.</title>
        <authorList>
            <person name="Whitman W."/>
        </authorList>
    </citation>
    <scope>NUCLEOTIDE SEQUENCE [LARGE SCALE GENOMIC DNA]</scope>
    <source>
        <strain evidence="2 3">BR 10355</strain>
    </source>
</reference>
<comment type="caution">
    <text evidence="2">The sequence shown here is derived from an EMBL/GenBank/DDBJ whole genome shotgun (WGS) entry which is preliminary data.</text>
</comment>
<protein>
    <submittedName>
        <fullName evidence="2">Uncharacterized protein</fullName>
    </submittedName>
</protein>
<evidence type="ECO:0000256" key="1">
    <source>
        <dbReference type="SAM" id="Phobius"/>
    </source>
</evidence>
<dbReference type="Proteomes" id="UP000321304">
    <property type="component" value="Unassembled WGS sequence"/>
</dbReference>
<sequence length="85" mass="8996">MSLLTAVITMAVMLTAVRMMHVLAGMHMIKVVTVIMCMAMTIGMRTLRVGGFGGGRAFATAAYATHQSISSSLTRISSPAVTCSW</sequence>
<accession>A0A560L1G3</accession>
<evidence type="ECO:0000313" key="3">
    <source>
        <dbReference type="Proteomes" id="UP000321304"/>
    </source>
</evidence>
<dbReference type="EMBL" id="VITY01000016">
    <property type="protein sequence ID" value="TWB89366.1"/>
    <property type="molecule type" value="Genomic_DNA"/>
</dbReference>
<proteinExistence type="predicted"/>
<evidence type="ECO:0000313" key="2">
    <source>
        <dbReference type="EMBL" id="TWB89366.1"/>
    </source>
</evidence>
<keyword evidence="1" id="KW-0812">Transmembrane</keyword>
<keyword evidence="1" id="KW-0472">Membrane</keyword>
<name>A0A560L1G3_9BRAD</name>
<dbReference type="AlphaFoldDB" id="A0A560L1G3"/>
<organism evidence="2 3">
    <name type="scientific">Bradyrhizobium macuxiense</name>
    <dbReference type="NCBI Taxonomy" id="1755647"/>
    <lineage>
        <taxon>Bacteria</taxon>
        <taxon>Pseudomonadati</taxon>
        <taxon>Pseudomonadota</taxon>
        <taxon>Alphaproteobacteria</taxon>
        <taxon>Hyphomicrobiales</taxon>
        <taxon>Nitrobacteraceae</taxon>
        <taxon>Bradyrhizobium</taxon>
    </lineage>
</organism>